<keyword evidence="7" id="KW-0520">NAD</keyword>
<proteinExistence type="inferred from homology"/>
<organism evidence="12">
    <name type="scientific">Curculionoidea sp. 12 KM-2017</name>
    <dbReference type="NCBI Taxonomy" id="2219395"/>
    <lineage>
        <taxon>Eukaryota</taxon>
        <taxon>Metazoa</taxon>
        <taxon>Ecdysozoa</taxon>
        <taxon>Arthropoda</taxon>
        <taxon>Hexapoda</taxon>
        <taxon>Insecta</taxon>
        <taxon>Pterygota</taxon>
        <taxon>Neoptera</taxon>
        <taxon>Endopterygota</taxon>
        <taxon>Coleoptera</taxon>
        <taxon>Polyphaga</taxon>
        <taxon>Cucujiformia</taxon>
    </lineage>
</organism>
<evidence type="ECO:0000256" key="11">
    <source>
        <dbReference type="SAM" id="Phobius"/>
    </source>
</evidence>
<keyword evidence="5" id="KW-1278">Translocase</keyword>
<accession>A0A346RG18</accession>
<evidence type="ECO:0000256" key="6">
    <source>
        <dbReference type="ARBA" id="ARBA00022989"/>
    </source>
</evidence>
<evidence type="ECO:0000256" key="1">
    <source>
        <dbReference type="ARBA" id="ARBA00004141"/>
    </source>
</evidence>
<evidence type="ECO:0000256" key="3">
    <source>
        <dbReference type="ARBA" id="ARBA00016612"/>
    </source>
</evidence>
<evidence type="ECO:0000256" key="5">
    <source>
        <dbReference type="ARBA" id="ARBA00022967"/>
    </source>
</evidence>
<keyword evidence="4 11" id="KW-0812">Transmembrane</keyword>
<gene>
    <name evidence="12" type="primary">nad4l</name>
</gene>
<dbReference type="EMBL" id="MG193349">
    <property type="protein sequence ID" value="AXS65015.1"/>
    <property type="molecule type" value="Genomic_DNA"/>
</dbReference>
<dbReference type="GO" id="GO:0016020">
    <property type="term" value="C:membrane"/>
    <property type="evidence" value="ECO:0007669"/>
    <property type="project" value="UniProtKB-SubCell"/>
</dbReference>
<name>A0A346RG18_9CUCU</name>
<evidence type="ECO:0000313" key="12">
    <source>
        <dbReference type="EMBL" id="AXS65015.1"/>
    </source>
</evidence>
<feature type="transmembrane region" description="Helical" evidence="11">
    <location>
        <begin position="30"/>
        <end position="55"/>
    </location>
</feature>
<dbReference type="AlphaFoldDB" id="A0A346RG18"/>
<evidence type="ECO:0000256" key="2">
    <source>
        <dbReference type="ARBA" id="ARBA00010519"/>
    </source>
</evidence>
<feature type="transmembrane region" description="Helical" evidence="11">
    <location>
        <begin position="61"/>
        <end position="82"/>
    </location>
</feature>
<comment type="subcellular location">
    <subcellularLocation>
        <location evidence="1">Membrane</location>
        <topology evidence="1">Multi-pass membrane protein</topology>
    </subcellularLocation>
</comment>
<evidence type="ECO:0000256" key="9">
    <source>
        <dbReference type="ARBA" id="ARBA00031586"/>
    </source>
</evidence>
<feature type="transmembrane region" description="Helical" evidence="11">
    <location>
        <begin position="6"/>
        <end position="23"/>
    </location>
</feature>
<protein>
    <recommendedName>
        <fullName evidence="3">NADH-ubiquinone oxidoreductase chain 4L</fullName>
    </recommendedName>
    <alternativeName>
        <fullName evidence="9">NADH dehydrogenase subunit 4L</fullName>
    </alternativeName>
</protein>
<dbReference type="Pfam" id="PF00420">
    <property type="entry name" value="Oxidored_q2"/>
    <property type="match status" value="1"/>
</dbReference>
<dbReference type="InterPro" id="IPR039428">
    <property type="entry name" value="NUOK/Mnh_C1-like"/>
</dbReference>
<dbReference type="Gene3D" id="1.10.287.3510">
    <property type="match status" value="1"/>
</dbReference>
<evidence type="ECO:0000256" key="10">
    <source>
        <dbReference type="ARBA" id="ARBA00049551"/>
    </source>
</evidence>
<evidence type="ECO:0000256" key="8">
    <source>
        <dbReference type="ARBA" id="ARBA00023136"/>
    </source>
</evidence>
<comment type="catalytic activity">
    <reaction evidence="10">
        <text>a ubiquinone + NADH + 5 H(+)(in) = a ubiquinol + NAD(+) + 4 H(+)(out)</text>
        <dbReference type="Rhea" id="RHEA:29091"/>
        <dbReference type="Rhea" id="RHEA-COMP:9565"/>
        <dbReference type="Rhea" id="RHEA-COMP:9566"/>
        <dbReference type="ChEBI" id="CHEBI:15378"/>
        <dbReference type="ChEBI" id="CHEBI:16389"/>
        <dbReference type="ChEBI" id="CHEBI:17976"/>
        <dbReference type="ChEBI" id="CHEBI:57540"/>
        <dbReference type="ChEBI" id="CHEBI:57945"/>
        <dbReference type="EC" id="7.1.1.2"/>
    </reaction>
</comment>
<geneLocation type="mitochondrion" evidence="12"/>
<reference evidence="12" key="1">
    <citation type="journal article" date="2018" name="J. ISSAAS">
        <title>The contribution of mitochondrial metagenomics to large-scale data mining and phylogenetic analysis of Coleoptera.</title>
        <authorList>
            <person name="Miller K."/>
            <person name="Linard B."/>
            <person name="Motyka M."/>
            <person name="Bocek M."/>
            <person name="Vogler A.P."/>
        </authorList>
    </citation>
    <scope>NUCLEOTIDE SEQUENCE</scope>
</reference>
<evidence type="ECO:0000256" key="7">
    <source>
        <dbReference type="ARBA" id="ARBA00023027"/>
    </source>
</evidence>
<dbReference type="GO" id="GO:0008137">
    <property type="term" value="F:NADH dehydrogenase (ubiquinone) activity"/>
    <property type="evidence" value="ECO:0007669"/>
    <property type="project" value="UniProtKB-EC"/>
</dbReference>
<evidence type="ECO:0000256" key="4">
    <source>
        <dbReference type="ARBA" id="ARBA00022692"/>
    </source>
</evidence>
<keyword evidence="6 11" id="KW-1133">Transmembrane helix</keyword>
<keyword evidence="8 11" id="KW-0472">Membrane</keyword>
<comment type="similarity">
    <text evidence="2">Belongs to the complex I subunit 4L family.</text>
</comment>
<sequence length="97" mass="11394">MMMYLYSYSLVLMFMGGVFIYIYKYNHFLLMLLSLEFIVLSLYLFLMNGVFYNFFESFLCMLYLTMSVCEGALGLSLLVLVVRSHGVDSIMLIDNLW</sequence>
<keyword evidence="12" id="KW-0496">Mitochondrion</keyword>